<evidence type="ECO:0000256" key="1">
    <source>
        <dbReference type="SAM" id="MobiDB-lite"/>
    </source>
</evidence>
<dbReference type="PANTHER" id="PTHR36810:SF1">
    <property type="entry name" value="OS05G0232200 PROTEIN"/>
    <property type="match status" value="1"/>
</dbReference>
<dbReference type="OrthoDB" id="1939272at2759"/>
<feature type="compositionally biased region" description="Basic and acidic residues" evidence="1">
    <location>
        <begin position="54"/>
        <end position="68"/>
    </location>
</feature>
<protein>
    <submittedName>
        <fullName evidence="2">Uncharacterized protein</fullName>
    </submittedName>
</protein>
<dbReference type="Proteomes" id="UP000325577">
    <property type="component" value="Linkage Group LG17"/>
</dbReference>
<feature type="region of interest" description="Disordered" evidence="1">
    <location>
        <begin position="14"/>
        <end position="70"/>
    </location>
</feature>
<proteinExistence type="predicted"/>
<name>A0A5J5AYM6_9ASTE</name>
<keyword evidence="3" id="KW-1185">Reference proteome</keyword>
<evidence type="ECO:0000313" key="3">
    <source>
        <dbReference type="Proteomes" id="UP000325577"/>
    </source>
</evidence>
<dbReference type="EMBL" id="CM018040">
    <property type="protein sequence ID" value="KAA8534852.1"/>
    <property type="molecule type" value="Genomic_DNA"/>
</dbReference>
<dbReference type="AlphaFoldDB" id="A0A5J5AYM6"/>
<reference evidence="2 3" key="1">
    <citation type="submission" date="2019-09" db="EMBL/GenBank/DDBJ databases">
        <title>A chromosome-level genome assembly of the Chinese tupelo Nyssa sinensis.</title>
        <authorList>
            <person name="Yang X."/>
            <person name="Kang M."/>
            <person name="Yang Y."/>
            <person name="Xiong H."/>
            <person name="Wang M."/>
            <person name="Zhang Z."/>
            <person name="Wang Z."/>
            <person name="Wu H."/>
            <person name="Ma T."/>
            <person name="Liu J."/>
            <person name="Xi Z."/>
        </authorList>
    </citation>
    <scope>NUCLEOTIDE SEQUENCE [LARGE SCALE GENOMIC DNA]</scope>
    <source>
        <strain evidence="2">J267</strain>
        <tissue evidence="2">Leaf</tissue>
    </source>
</reference>
<organism evidence="2 3">
    <name type="scientific">Nyssa sinensis</name>
    <dbReference type="NCBI Taxonomy" id="561372"/>
    <lineage>
        <taxon>Eukaryota</taxon>
        <taxon>Viridiplantae</taxon>
        <taxon>Streptophyta</taxon>
        <taxon>Embryophyta</taxon>
        <taxon>Tracheophyta</taxon>
        <taxon>Spermatophyta</taxon>
        <taxon>Magnoliopsida</taxon>
        <taxon>eudicotyledons</taxon>
        <taxon>Gunneridae</taxon>
        <taxon>Pentapetalae</taxon>
        <taxon>asterids</taxon>
        <taxon>Cornales</taxon>
        <taxon>Nyssaceae</taxon>
        <taxon>Nyssa</taxon>
    </lineage>
</organism>
<dbReference type="PANTHER" id="PTHR36810">
    <property type="entry name" value="BNACNNG47150D PROTEIN"/>
    <property type="match status" value="1"/>
</dbReference>
<gene>
    <name evidence="2" type="ORF">F0562_029932</name>
</gene>
<feature type="compositionally biased region" description="Polar residues" evidence="1">
    <location>
        <begin position="34"/>
        <end position="50"/>
    </location>
</feature>
<accession>A0A5J5AYM6</accession>
<sequence length="280" mass="31442">MQQAHINIMKRGHIGFNRDSDGTKSSHHTRQLKESSTIHIQSKGTNSSLKNKFIAHEDRDTKEERKSPEILTGTSATETATISGRMFDEHSSGHKPYVLFTDQQDSGNISMGSRRQIHSKDSQDIDVRGASNDELKSVAYCEDENNYFQSSGAWIFPDEARRLCITTASKQVMDLMGSCSISVPENARKRHLQRGTDVELKRGEKTFHKPRKSRPESSADVASTGLVEQAIKIAIMVGFGALVLFTRQRKPRKSGTDGNNSFFTIPDYMDQQILTEEEMD</sequence>
<evidence type="ECO:0000313" key="2">
    <source>
        <dbReference type="EMBL" id="KAA8534852.1"/>
    </source>
</evidence>